<accession>A0ABP7QYN6</accession>
<feature type="chain" id="PRO_5047522016" description="Por secretion system C-terminal sorting domain-containing protein" evidence="1">
    <location>
        <begin position="20"/>
        <end position="1278"/>
    </location>
</feature>
<evidence type="ECO:0008006" key="4">
    <source>
        <dbReference type="Google" id="ProtNLM"/>
    </source>
</evidence>
<protein>
    <recommendedName>
        <fullName evidence="4">Por secretion system C-terminal sorting domain-containing protein</fullName>
    </recommendedName>
</protein>
<evidence type="ECO:0000313" key="2">
    <source>
        <dbReference type="EMBL" id="GAA3989971.1"/>
    </source>
</evidence>
<reference evidence="3" key="1">
    <citation type="journal article" date="2019" name="Int. J. Syst. Evol. Microbiol.">
        <title>The Global Catalogue of Microorganisms (GCM) 10K type strain sequencing project: providing services to taxonomists for standard genome sequencing and annotation.</title>
        <authorList>
            <consortium name="The Broad Institute Genomics Platform"/>
            <consortium name="The Broad Institute Genome Sequencing Center for Infectious Disease"/>
            <person name="Wu L."/>
            <person name="Ma J."/>
        </authorList>
    </citation>
    <scope>NUCLEOTIDE SEQUENCE [LARGE SCALE GENOMIC DNA]</scope>
    <source>
        <strain evidence="3">JCM 17217</strain>
    </source>
</reference>
<dbReference type="EMBL" id="BAABDI010000038">
    <property type="protein sequence ID" value="GAA3989971.1"/>
    <property type="molecule type" value="Genomic_DNA"/>
</dbReference>
<feature type="signal peptide" evidence="1">
    <location>
        <begin position="1"/>
        <end position="19"/>
    </location>
</feature>
<dbReference type="Gene3D" id="2.60.120.200">
    <property type="match status" value="1"/>
</dbReference>
<dbReference type="RefSeq" id="WP_345127039.1">
    <property type="nucleotide sequence ID" value="NZ_BAABDI010000038.1"/>
</dbReference>
<proteinExistence type="predicted"/>
<gene>
    <name evidence="2" type="ORF">GCM10022407_38110</name>
</gene>
<dbReference type="SUPFAM" id="SSF49899">
    <property type="entry name" value="Concanavalin A-like lectins/glucanases"/>
    <property type="match status" value="1"/>
</dbReference>
<evidence type="ECO:0000313" key="3">
    <source>
        <dbReference type="Proteomes" id="UP001501556"/>
    </source>
</evidence>
<evidence type="ECO:0000256" key="1">
    <source>
        <dbReference type="SAM" id="SignalP"/>
    </source>
</evidence>
<sequence>MRNFLLVLCLWASWAPAWAQTTDSTETFGPAPYQLRFQSFETAKVTGSLVLPLMIDAQQSLEAVGYQSISDNKEYFQFGAAEIEQLGPVAANNRYTVNFTLSYDANERPFYPVRVSVLLAQPAISGTPARTYQRDCYLYFTPYNTVEVWDQTDYENLRRQWLTDDGLPSSARVALNREDIPNSDIPVDYRAADAEEFDMVFVPGLAYAVPMLYPNFQGYNDGTGNNPPPGGANNSLLGVNVFKGQISNQRIFTYHQPDRGVRVQLPLRRGRVEVWWDVRGGSDQHVKTFYTDNEGYLTENGSRTVRFSFSTFSFSGAPQSEQVYLRIKMQDQWNQNNVWSASISNFPLITDTPRQLLAYNASPAVYPALAFGQPTATDNAIELPETQGLKPFTWAMACRDQVWNTLNGTSAPQLAHSLVVLLINDPNPNRAYYSTSDRGIRLASNTRTYEFVLMHEFGHFLMHDLSRGSNLPGPGGPHSGAYNNSHEGTTVSEGFANGFAFIMDEMTSQELDQESGAGWASSDYHQQIIFGSSGFPENPNLTHPFVSELTMGAILLDLWDGPNNLAAVGNPRTPNTYEDVDLVTGVAQEQYEMPLYRILSPLFYTIPASITQYFASLLGDNSTDAADNQRIREVWYYNFNAAIPAINTAAFKVLNMDEIDPAVTFTTPKFRPRFPGDAIGTSAGVLPGTTVAPLTVTYRGTDTGVLDGPNDSFNVTTYVQDQYDSSGRHISQETKNANGVTLTDPVRVTNGAELGLHSGAQPRWQNRTGGLTTYTKRTNHLEIALRAQARLTLGDGCQALIGSVSPYQTTSVSLYDDTYIVVERGATLKIEAGSTLNIWEKGTLLVRNGGTLLADGSLMIRWGGHICIEAGGIVRLSPTSTLYVDGGAQMGVRPGVGLPTTLNCTNEVAGCGGTTTILNPGVVNVGSRNEALRFDGNDAVAIANTNSLVNTSLTQQFAVEAFLRADNLNVPNAQTIFSSRHFATNGYDGILFSLYGGQLLLQLDGRNYYSSANLLPNDNGCHHVAVTRDNANRVRFYIDGRETTYSPTTPINAHSDGNLNLGADMLTGSHSEFFGGLLGEVRVWNTWRSGDQIRQNLRSKLTPQTGLVAYYDMQDASNQQLSDLSGVPIPVPGTLGVDVNPNQDDPTWVTQCALACTVQGNFRTTPLDWTPPDSTNNRITKLSKTRPAATTKFLSQLTLSPNPATGEATMHFHLRDAGKLDISIQDMTGYTRTSALPSTTLEAGAHEVKLPLHTLRAGLYLVIVNSADGRDIIRLEVK</sequence>
<dbReference type="Pfam" id="PF13385">
    <property type="entry name" value="Laminin_G_3"/>
    <property type="match status" value="1"/>
</dbReference>
<comment type="caution">
    <text evidence="2">The sequence shown here is derived from an EMBL/GenBank/DDBJ whole genome shotgun (WGS) entry which is preliminary data.</text>
</comment>
<keyword evidence="3" id="KW-1185">Reference proteome</keyword>
<dbReference type="Proteomes" id="UP001501556">
    <property type="component" value="Unassembled WGS sequence"/>
</dbReference>
<dbReference type="InterPro" id="IPR013320">
    <property type="entry name" value="ConA-like_dom_sf"/>
</dbReference>
<name>A0ABP7QYN6_9BACT</name>
<keyword evidence="1" id="KW-0732">Signal</keyword>
<organism evidence="2 3">
    <name type="scientific">Hymenobacter antarcticus</name>
    <dbReference type="NCBI Taxonomy" id="486270"/>
    <lineage>
        <taxon>Bacteria</taxon>
        <taxon>Pseudomonadati</taxon>
        <taxon>Bacteroidota</taxon>
        <taxon>Cytophagia</taxon>
        <taxon>Cytophagales</taxon>
        <taxon>Hymenobacteraceae</taxon>
        <taxon>Hymenobacter</taxon>
    </lineage>
</organism>